<protein>
    <submittedName>
        <fullName evidence="1">Uncharacterized protein</fullName>
    </submittedName>
</protein>
<name>A0A382BZ10_9ZZZZ</name>
<reference evidence="1" key="1">
    <citation type="submission" date="2018-05" db="EMBL/GenBank/DDBJ databases">
        <authorList>
            <person name="Lanie J.A."/>
            <person name="Ng W.-L."/>
            <person name="Kazmierczak K.M."/>
            <person name="Andrzejewski T.M."/>
            <person name="Davidsen T.M."/>
            <person name="Wayne K.J."/>
            <person name="Tettelin H."/>
            <person name="Glass J.I."/>
            <person name="Rusch D."/>
            <person name="Podicherti R."/>
            <person name="Tsui H.-C.T."/>
            <person name="Winkler M.E."/>
        </authorList>
    </citation>
    <scope>NUCLEOTIDE SEQUENCE</scope>
</reference>
<organism evidence="1">
    <name type="scientific">marine metagenome</name>
    <dbReference type="NCBI Taxonomy" id="408172"/>
    <lineage>
        <taxon>unclassified sequences</taxon>
        <taxon>metagenomes</taxon>
        <taxon>ecological metagenomes</taxon>
    </lineage>
</organism>
<gene>
    <name evidence="1" type="ORF">METZ01_LOCUS171626</name>
</gene>
<dbReference type="AlphaFoldDB" id="A0A382BZ10"/>
<proteinExistence type="predicted"/>
<accession>A0A382BZ10</accession>
<sequence length="36" mass="4440">MRKYFIDCCQIWISRSEERWDKAEILDQKLGYTSNL</sequence>
<dbReference type="EMBL" id="UINC01031940">
    <property type="protein sequence ID" value="SVB18772.1"/>
    <property type="molecule type" value="Genomic_DNA"/>
</dbReference>
<evidence type="ECO:0000313" key="1">
    <source>
        <dbReference type="EMBL" id="SVB18772.1"/>
    </source>
</evidence>